<dbReference type="EMBL" id="CASHSV030000311">
    <property type="protein sequence ID" value="CAJ2660037.1"/>
    <property type="molecule type" value="Genomic_DNA"/>
</dbReference>
<reference evidence="1" key="1">
    <citation type="submission" date="2023-10" db="EMBL/GenBank/DDBJ databases">
        <authorList>
            <person name="Rodriguez Cubillos JULIANA M."/>
            <person name="De Vega J."/>
        </authorList>
    </citation>
    <scope>NUCLEOTIDE SEQUENCE</scope>
</reference>
<accession>A0ACB0KS71</accession>
<sequence length="106" mass="12507">MSSAYSILEDPILYEVIDFVNKVRMEFADNREKYNEFLTILKDARSATNLRGIKARMEKLLRGHTHLIKTFRTFLPKEYQITLDECRSELNHTVIPVFYDVDPSHV</sequence>
<name>A0ACB0KS71_TRIPR</name>
<organism evidence="1 2">
    <name type="scientific">Trifolium pratense</name>
    <name type="common">Red clover</name>
    <dbReference type="NCBI Taxonomy" id="57577"/>
    <lineage>
        <taxon>Eukaryota</taxon>
        <taxon>Viridiplantae</taxon>
        <taxon>Streptophyta</taxon>
        <taxon>Embryophyta</taxon>
        <taxon>Tracheophyta</taxon>
        <taxon>Spermatophyta</taxon>
        <taxon>Magnoliopsida</taxon>
        <taxon>eudicotyledons</taxon>
        <taxon>Gunneridae</taxon>
        <taxon>Pentapetalae</taxon>
        <taxon>rosids</taxon>
        <taxon>fabids</taxon>
        <taxon>Fabales</taxon>
        <taxon>Fabaceae</taxon>
        <taxon>Papilionoideae</taxon>
        <taxon>50 kb inversion clade</taxon>
        <taxon>NPAAA clade</taxon>
        <taxon>Hologalegina</taxon>
        <taxon>IRL clade</taxon>
        <taxon>Trifolieae</taxon>
        <taxon>Trifolium</taxon>
    </lineage>
</organism>
<proteinExistence type="predicted"/>
<evidence type="ECO:0000313" key="1">
    <source>
        <dbReference type="EMBL" id="CAJ2660037.1"/>
    </source>
</evidence>
<comment type="caution">
    <text evidence="1">The sequence shown here is derived from an EMBL/GenBank/DDBJ whole genome shotgun (WGS) entry which is preliminary data.</text>
</comment>
<gene>
    <name evidence="1" type="ORF">MILVUS5_LOCUS26071</name>
</gene>
<protein>
    <submittedName>
        <fullName evidence="1">Uncharacterized protein</fullName>
    </submittedName>
</protein>
<evidence type="ECO:0000313" key="2">
    <source>
        <dbReference type="Proteomes" id="UP001177021"/>
    </source>
</evidence>
<keyword evidence="2" id="KW-1185">Reference proteome</keyword>
<dbReference type="Proteomes" id="UP001177021">
    <property type="component" value="Unassembled WGS sequence"/>
</dbReference>